<dbReference type="InterPro" id="IPR053781">
    <property type="entry name" value="F-box_AtFBL13-like"/>
</dbReference>
<evidence type="ECO:0000259" key="1">
    <source>
        <dbReference type="Pfam" id="PF00646"/>
    </source>
</evidence>
<evidence type="ECO:0000313" key="2">
    <source>
        <dbReference type="EMBL" id="KAF3572231.1"/>
    </source>
</evidence>
<dbReference type="Gene3D" id="1.20.1280.50">
    <property type="match status" value="1"/>
</dbReference>
<dbReference type="Pfam" id="PF00646">
    <property type="entry name" value="F-box"/>
    <property type="match status" value="1"/>
</dbReference>
<dbReference type="Proteomes" id="UP000712600">
    <property type="component" value="Unassembled WGS sequence"/>
</dbReference>
<reference evidence="2" key="1">
    <citation type="submission" date="2019-12" db="EMBL/GenBank/DDBJ databases">
        <title>Genome sequencing and annotation of Brassica cretica.</title>
        <authorList>
            <person name="Studholme D.J."/>
            <person name="Sarris P."/>
        </authorList>
    </citation>
    <scope>NUCLEOTIDE SEQUENCE</scope>
    <source>
        <strain evidence="2">PFS-109/04</strain>
        <tissue evidence="2">Leaf</tissue>
    </source>
</reference>
<dbReference type="EMBL" id="QGKX02000095">
    <property type="protein sequence ID" value="KAF3572231.1"/>
    <property type="molecule type" value="Genomic_DNA"/>
</dbReference>
<dbReference type="InterPro" id="IPR036047">
    <property type="entry name" value="F-box-like_dom_sf"/>
</dbReference>
<dbReference type="PANTHER" id="PTHR31293:SF25">
    <property type="entry name" value="F-BOX_RNI SUPERFAMILY PROTEIN"/>
    <property type="match status" value="1"/>
</dbReference>
<organism evidence="2 3">
    <name type="scientific">Brassica cretica</name>
    <name type="common">Mustard</name>
    <dbReference type="NCBI Taxonomy" id="69181"/>
    <lineage>
        <taxon>Eukaryota</taxon>
        <taxon>Viridiplantae</taxon>
        <taxon>Streptophyta</taxon>
        <taxon>Embryophyta</taxon>
        <taxon>Tracheophyta</taxon>
        <taxon>Spermatophyta</taxon>
        <taxon>Magnoliopsida</taxon>
        <taxon>eudicotyledons</taxon>
        <taxon>Gunneridae</taxon>
        <taxon>Pentapetalae</taxon>
        <taxon>rosids</taxon>
        <taxon>malvids</taxon>
        <taxon>Brassicales</taxon>
        <taxon>Brassicaceae</taxon>
        <taxon>Brassiceae</taxon>
        <taxon>Brassica</taxon>
    </lineage>
</organism>
<sequence length="216" mass="24629">MNLEMDHISGLPDKVLSHILSFLPTKLAALTSVLSTRWRNLLTLVPNLDISSHNKIVQLDGSVSCAIYGAIRKEDMYGTMRSFVAFMERDWLCRTLNFTYFVKMVVMILIIFCLKRLPTTEVPIIHKGPTTRSGSRVIRTGFAKAVQELLAQEQTGFKQLLIQELVDLKLEDTSEPLERSYVVYPEEAPRPPSPEELREMARELARKKNIHGVDDK</sequence>
<gene>
    <name evidence="2" type="ORF">F2Q69_00059868</name>
</gene>
<dbReference type="CDD" id="cd22160">
    <property type="entry name" value="F-box_AtFBL13-like"/>
    <property type="match status" value="1"/>
</dbReference>
<dbReference type="AlphaFoldDB" id="A0A8S9RHS2"/>
<name>A0A8S9RHS2_BRACR</name>
<protein>
    <recommendedName>
        <fullName evidence="1">F-box domain-containing protein</fullName>
    </recommendedName>
</protein>
<dbReference type="PANTHER" id="PTHR31293">
    <property type="entry name" value="RNI-LIKE SUPERFAMILY PROTEIN"/>
    <property type="match status" value="1"/>
</dbReference>
<dbReference type="SUPFAM" id="SSF81383">
    <property type="entry name" value="F-box domain"/>
    <property type="match status" value="1"/>
</dbReference>
<accession>A0A8S9RHS2</accession>
<dbReference type="InterPro" id="IPR001810">
    <property type="entry name" value="F-box_dom"/>
</dbReference>
<comment type="caution">
    <text evidence="2">The sequence shown here is derived from an EMBL/GenBank/DDBJ whole genome shotgun (WGS) entry which is preliminary data.</text>
</comment>
<evidence type="ECO:0000313" key="3">
    <source>
        <dbReference type="Proteomes" id="UP000712600"/>
    </source>
</evidence>
<dbReference type="InterPro" id="IPR055294">
    <property type="entry name" value="FBL60-like"/>
</dbReference>
<feature type="domain" description="F-box" evidence="1">
    <location>
        <begin position="8"/>
        <end position="46"/>
    </location>
</feature>
<proteinExistence type="predicted"/>